<keyword evidence="3" id="KW-0804">Transcription</keyword>
<sequence>MNTEKKPGTVWDKIKSSAQKSFGRTLFISYLAVLAISVSALFVLIQMSRRQLETETYRYSMLTQSQAAASVENEQAELYNLMNLVHTDKLYVSLTYATSPLGSYKLQNVGELRERLNSYTAFNRDIKDIYIWFSNPQVGVTTKGYVTSKDYFSKSLENELGIDFDQILELSQGRAFALCPISRNGRTERLIAVIDRRAGSERTTEILELNLQSFWSPMTVSEDEGSMLWAVSNSTGLIASPVSNQALAAYCTGQQLKPGSINRVVFDGQAYAVMYSDELEGFTLYSAVDYSQWAQTQRHYHLLMLLYCAVYIVLGLAFSALLSQHNARPIRHLSNMVTGKHRPDGQEGELAQLESSIRSLLKYSQEYARAMTREANRFREEALAALLRSEDGAQSQAARVLCEKNGIEFPFDSFALAVFRIVDIGGFFPDAAQTPNDPDAESLARFAVASVAGELMDKAGRAYTCQAGGQVWVLVSLAPGNEDPVPTLAACLGEAGRFLRGQIGIEVCSYLSAPADGLDRLNAAYKEACWGMEQMESYQLVKSPCTYDDIRQRLASQHPPRPEDVATRQKEFYSAVAAGDMEEGLRLYLELRCQNFSNEPASFGEVRTATAVLASYLLSNLSRETTDAHRSEIEGFFSGIRSEQHERELTELMCRWMEFFRSLWCAENEQAGSGGIAQNAARYINENYTDMNISVALVAEKFSVSPSHLSQLFRKKYGISALEYIHQRRLDAAKLLLRESTATVESIAVQVGYSNALALIRQFRKAEDRTPTEYRRSLPSPQNRE</sequence>
<evidence type="ECO:0000313" key="7">
    <source>
        <dbReference type="EMBL" id="QQR30614.1"/>
    </source>
</evidence>
<dbReference type="Gene3D" id="1.10.10.60">
    <property type="entry name" value="Homeodomain-like"/>
    <property type="match status" value="2"/>
</dbReference>
<evidence type="ECO:0000313" key="6">
    <source>
        <dbReference type="EMBL" id="ASB41350.1"/>
    </source>
</evidence>
<evidence type="ECO:0000259" key="5">
    <source>
        <dbReference type="PROSITE" id="PS01124"/>
    </source>
</evidence>
<dbReference type="Proteomes" id="UP000596035">
    <property type="component" value="Chromosome"/>
</dbReference>
<reference evidence="8" key="2">
    <citation type="submission" date="2017-05" db="EMBL/GenBank/DDBJ databases">
        <title>Improved OligoMM genomes.</title>
        <authorList>
            <person name="Garzetti D."/>
        </authorList>
    </citation>
    <scope>NUCLEOTIDE SEQUENCE [LARGE SCALE GENOMIC DNA]</scope>
    <source>
        <strain evidence="8">KB18</strain>
    </source>
</reference>
<reference evidence="7 9" key="3">
    <citation type="submission" date="2020-11" db="EMBL/GenBank/DDBJ databases">
        <title>Closed and high quality bacterial genomes of the OMM12 community.</title>
        <authorList>
            <person name="Marbouty M."/>
            <person name="Lamy-Besnier Q."/>
            <person name="Debarbieux L."/>
            <person name="Koszul R."/>
        </authorList>
    </citation>
    <scope>NUCLEOTIDE SEQUENCE [LARGE SCALE GENOMIC DNA]</scope>
    <source>
        <strain evidence="7 9">KB18</strain>
    </source>
</reference>
<dbReference type="PANTHER" id="PTHR43280">
    <property type="entry name" value="ARAC-FAMILY TRANSCRIPTIONAL REGULATOR"/>
    <property type="match status" value="1"/>
</dbReference>
<dbReference type="PANTHER" id="PTHR43280:SF10">
    <property type="entry name" value="REGULATORY PROTEIN POCR"/>
    <property type="match status" value="1"/>
</dbReference>
<dbReference type="Proteomes" id="UP000196710">
    <property type="component" value="Chromosome"/>
</dbReference>
<protein>
    <submittedName>
        <fullName evidence="7">AraC family transcriptional regulator</fullName>
    </submittedName>
</protein>
<name>A0A1Z2XSD1_9FIRM</name>
<dbReference type="EMBL" id="CP021422">
    <property type="protein sequence ID" value="ASB41350.1"/>
    <property type="molecule type" value="Genomic_DNA"/>
</dbReference>
<evidence type="ECO:0000256" key="1">
    <source>
        <dbReference type="ARBA" id="ARBA00023015"/>
    </source>
</evidence>
<dbReference type="SMART" id="SM00342">
    <property type="entry name" value="HTH_ARAC"/>
    <property type="match status" value="1"/>
</dbReference>
<feature type="transmembrane region" description="Helical" evidence="4">
    <location>
        <begin position="27"/>
        <end position="45"/>
    </location>
</feature>
<dbReference type="PROSITE" id="PS01124">
    <property type="entry name" value="HTH_ARAC_FAMILY_2"/>
    <property type="match status" value="1"/>
</dbReference>
<evidence type="ECO:0000256" key="2">
    <source>
        <dbReference type="ARBA" id="ARBA00023125"/>
    </source>
</evidence>
<feature type="transmembrane region" description="Helical" evidence="4">
    <location>
        <begin position="302"/>
        <end position="322"/>
    </location>
</feature>
<dbReference type="KEGG" id="amur:ADH66_12200"/>
<dbReference type="AlphaFoldDB" id="A0A1Z2XSD1"/>
<evidence type="ECO:0000313" key="9">
    <source>
        <dbReference type="Proteomes" id="UP000596035"/>
    </source>
</evidence>
<dbReference type="Pfam" id="PF12833">
    <property type="entry name" value="HTH_18"/>
    <property type="match status" value="1"/>
</dbReference>
<dbReference type="RefSeq" id="WP_066540307.1">
    <property type="nucleotide sequence ID" value="NZ_CP021422.1"/>
</dbReference>
<keyword evidence="4" id="KW-1133">Transmembrane helix</keyword>
<dbReference type="InterPro" id="IPR018062">
    <property type="entry name" value="HTH_AraC-typ_CS"/>
</dbReference>
<evidence type="ECO:0000256" key="4">
    <source>
        <dbReference type="SAM" id="Phobius"/>
    </source>
</evidence>
<gene>
    <name evidence="6" type="ORF">ADH66_12200</name>
    <name evidence="7" type="ORF">I5Q82_02510</name>
</gene>
<proteinExistence type="predicted"/>
<evidence type="ECO:0000256" key="3">
    <source>
        <dbReference type="ARBA" id="ARBA00023163"/>
    </source>
</evidence>
<keyword evidence="4" id="KW-0812">Transmembrane</keyword>
<dbReference type="GO" id="GO:0043565">
    <property type="term" value="F:sequence-specific DNA binding"/>
    <property type="evidence" value="ECO:0007669"/>
    <property type="project" value="InterPro"/>
</dbReference>
<dbReference type="InterPro" id="IPR009057">
    <property type="entry name" value="Homeodomain-like_sf"/>
</dbReference>
<evidence type="ECO:0000313" key="8">
    <source>
        <dbReference type="Proteomes" id="UP000196710"/>
    </source>
</evidence>
<reference evidence="6" key="1">
    <citation type="journal article" date="2017" name="Genome Announc.">
        <title>High-Quality Whole-Genome Sequences of the Oligo-Mouse-Microbiota Bacterial Community.</title>
        <authorList>
            <person name="Garzetti D."/>
            <person name="Brugiroux S."/>
            <person name="Bunk B."/>
            <person name="Pukall R."/>
            <person name="McCoy K.D."/>
            <person name="Macpherson A.J."/>
            <person name="Stecher B."/>
        </authorList>
    </citation>
    <scope>NUCLEOTIDE SEQUENCE</scope>
    <source>
        <strain evidence="6">KB18</strain>
    </source>
</reference>
<keyword evidence="1" id="KW-0805">Transcription regulation</keyword>
<organism evidence="7 9">
    <name type="scientific">Acutalibacter muris</name>
    <dbReference type="NCBI Taxonomy" id="1796620"/>
    <lineage>
        <taxon>Bacteria</taxon>
        <taxon>Bacillati</taxon>
        <taxon>Bacillota</taxon>
        <taxon>Clostridia</taxon>
        <taxon>Eubacteriales</taxon>
        <taxon>Acutalibacteraceae</taxon>
        <taxon>Acutalibacter</taxon>
    </lineage>
</organism>
<dbReference type="InterPro" id="IPR018060">
    <property type="entry name" value="HTH_AraC"/>
</dbReference>
<feature type="domain" description="HTH araC/xylS-type" evidence="5">
    <location>
        <begin position="678"/>
        <end position="777"/>
    </location>
</feature>
<dbReference type="PROSITE" id="PS00041">
    <property type="entry name" value="HTH_ARAC_FAMILY_1"/>
    <property type="match status" value="1"/>
</dbReference>
<keyword evidence="8" id="KW-1185">Reference proteome</keyword>
<keyword evidence="4" id="KW-0472">Membrane</keyword>
<dbReference type="SUPFAM" id="SSF46689">
    <property type="entry name" value="Homeodomain-like"/>
    <property type="match status" value="1"/>
</dbReference>
<keyword evidence="2" id="KW-0238">DNA-binding</keyword>
<dbReference type="GO" id="GO:0003700">
    <property type="term" value="F:DNA-binding transcription factor activity"/>
    <property type="evidence" value="ECO:0007669"/>
    <property type="project" value="InterPro"/>
</dbReference>
<accession>A0A1Z2XSD1</accession>
<dbReference type="EMBL" id="CP065321">
    <property type="protein sequence ID" value="QQR30614.1"/>
    <property type="molecule type" value="Genomic_DNA"/>
</dbReference>